<evidence type="ECO:0000259" key="7">
    <source>
        <dbReference type="Pfam" id="PF01035"/>
    </source>
</evidence>
<evidence type="ECO:0000313" key="8">
    <source>
        <dbReference type="EMBL" id="AYV75210.1"/>
    </source>
</evidence>
<dbReference type="GO" id="GO:0003908">
    <property type="term" value="F:methylated-DNA-[protein]-cysteine S-methyltransferase activity"/>
    <property type="evidence" value="ECO:0007669"/>
    <property type="project" value="UniProtKB-EC"/>
</dbReference>
<dbReference type="Gene3D" id="1.10.10.10">
    <property type="entry name" value="Winged helix-like DNA-binding domain superfamily/Winged helix DNA-binding domain"/>
    <property type="match status" value="1"/>
</dbReference>
<dbReference type="GO" id="GO:0006281">
    <property type="term" value="P:DNA repair"/>
    <property type="evidence" value="ECO:0007669"/>
    <property type="project" value="UniProtKB-KW"/>
</dbReference>
<gene>
    <name evidence="8" type="ORF">Terrestrivirus1_84</name>
</gene>
<evidence type="ECO:0000256" key="3">
    <source>
        <dbReference type="ARBA" id="ARBA00022679"/>
    </source>
</evidence>
<comment type="catalytic activity">
    <reaction evidence="1">
        <text>a 4-O-methyl-thymidine in DNA + L-cysteinyl-[protein] = a thymidine in DNA + S-methyl-L-cysteinyl-[protein]</text>
        <dbReference type="Rhea" id="RHEA:53428"/>
        <dbReference type="Rhea" id="RHEA-COMP:10131"/>
        <dbReference type="Rhea" id="RHEA-COMP:10132"/>
        <dbReference type="Rhea" id="RHEA-COMP:13555"/>
        <dbReference type="Rhea" id="RHEA-COMP:13556"/>
        <dbReference type="ChEBI" id="CHEBI:29950"/>
        <dbReference type="ChEBI" id="CHEBI:82612"/>
        <dbReference type="ChEBI" id="CHEBI:137386"/>
        <dbReference type="ChEBI" id="CHEBI:137387"/>
        <dbReference type="EC" id="2.1.1.63"/>
    </reaction>
</comment>
<dbReference type="GO" id="GO:0032259">
    <property type="term" value="P:methylation"/>
    <property type="evidence" value="ECO:0007669"/>
    <property type="project" value="UniProtKB-KW"/>
</dbReference>
<dbReference type="NCBIfam" id="TIGR00589">
    <property type="entry name" value="ogt"/>
    <property type="match status" value="1"/>
</dbReference>
<sequence>MVTEFAQSVYDVVKLVPEGKVTTYKQISIKLDKKGSSQAIGQALRINPFAPVVPCHRVVNSDGSLGGYFGIKNNNDKVNILKKEGINIDVTTMKVINLDDYLYKFE</sequence>
<dbReference type="CDD" id="cd06445">
    <property type="entry name" value="ATase"/>
    <property type="match status" value="1"/>
</dbReference>
<evidence type="ECO:0000256" key="5">
    <source>
        <dbReference type="ARBA" id="ARBA00023204"/>
    </source>
</evidence>
<accession>A0A3G4ZK45</accession>
<dbReference type="PROSITE" id="PS00374">
    <property type="entry name" value="MGMT"/>
    <property type="match status" value="1"/>
</dbReference>
<name>A0A3G4ZK45_9VIRU</name>
<dbReference type="InterPro" id="IPR001497">
    <property type="entry name" value="MethylDNA_cys_MeTrfase_AS"/>
</dbReference>
<feature type="domain" description="Methylated-DNA-[protein]-cysteine S-methyltransferase DNA binding" evidence="7">
    <location>
        <begin position="4"/>
        <end position="86"/>
    </location>
</feature>
<dbReference type="InterPro" id="IPR036217">
    <property type="entry name" value="MethylDNA_cys_MeTrfase_DNAb"/>
</dbReference>
<evidence type="ECO:0000256" key="4">
    <source>
        <dbReference type="ARBA" id="ARBA00022763"/>
    </source>
</evidence>
<dbReference type="EMBL" id="MK071979">
    <property type="protein sequence ID" value="AYV75210.1"/>
    <property type="molecule type" value="Genomic_DNA"/>
</dbReference>
<dbReference type="PANTHER" id="PTHR10815:SF13">
    <property type="entry name" value="METHYLATED-DNA--PROTEIN-CYSTEINE METHYLTRANSFERASE"/>
    <property type="match status" value="1"/>
</dbReference>
<dbReference type="PANTHER" id="PTHR10815">
    <property type="entry name" value="METHYLATED-DNA--PROTEIN-CYSTEINE METHYLTRANSFERASE"/>
    <property type="match status" value="1"/>
</dbReference>
<proteinExistence type="predicted"/>
<dbReference type="InterPro" id="IPR036388">
    <property type="entry name" value="WH-like_DNA-bd_sf"/>
</dbReference>
<keyword evidence="4" id="KW-0227">DNA damage</keyword>
<keyword evidence="5" id="KW-0234">DNA repair</keyword>
<evidence type="ECO:0000256" key="2">
    <source>
        <dbReference type="ARBA" id="ARBA00022603"/>
    </source>
</evidence>
<reference evidence="8" key="1">
    <citation type="submission" date="2018-10" db="EMBL/GenBank/DDBJ databases">
        <title>Hidden diversity of soil giant viruses.</title>
        <authorList>
            <person name="Schulz F."/>
            <person name="Alteio L."/>
            <person name="Goudeau D."/>
            <person name="Ryan E.M."/>
            <person name="Malmstrom R.R."/>
            <person name="Blanchard J."/>
            <person name="Woyke T."/>
        </authorList>
    </citation>
    <scope>NUCLEOTIDE SEQUENCE</scope>
    <source>
        <strain evidence="8">TEV1</strain>
    </source>
</reference>
<comment type="catalytic activity">
    <reaction evidence="6">
        <text>a 6-O-methyl-2'-deoxyguanosine in DNA + L-cysteinyl-[protein] = S-methyl-L-cysteinyl-[protein] + a 2'-deoxyguanosine in DNA</text>
        <dbReference type="Rhea" id="RHEA:24000"/>
        <dbReference type="Rhea" id="RHEA-COMP:10131"/>
        <dbReference type="Rhea" id="RHEA-COMP:10132"/>
        <dbReference type="Rhea" id="RHEA-COMP:11367"/>
        <dbReference type="Rhea" id="RHEA-COMP:11368"/>
        <dbReference type="ChEBI" id="CHEBI:29950"/>
        <dbReference type="ChEBI" id="CHEBI:82612"/>
        <dbReference type="ChEBI" id="CHEBI:85445"/>
        <dbReference type="ChEBI" id="CHEBI:85448"/>
        <dbReference type="EC" id="2.1.1.63"/>
    </reaction>
</comment>
<dbReference type="InterPro" id="IPR014048">
    <property type="entry name" value="MethylDNA_cys_MeTrfase_DNA-bd"/>
</dbReference>
<evidence type="ECO:0000256" key="1">
    <source>
        <dbReference type="ARBA" id="ARBA00001286"/>
    </source>
</evidence>
<keyword evidence="3 8" id="KW-0808">Transferase</keyword>
<organism evidence="8">
    <name type="scientific">Terrestrivirus sp</name>
    <dbReference type="NCBI Taxonomy" id="2487775"/>
    <lineage>
        <taxon>Viruses</taxon>
        <taxon>Varidnaviria</taxon>
        <taxon>Bamfordvirae</taxon>
        <taxon>Nucleocytoviricota</taxon>
        <taxon>Megaviricetes</taxon>
        <taxon>Imitervirales</taxon>
        <taxon>Mimiviridae</taxon>
        <taxon>Klosneuvirinae</taxon>
    </lineage>
</organism>
<dbReference type="SUPFAM" id="SSF46767">
    <property type="entry name" value="Methylated DNA-protein cysteine methyltransferase, C-terminal domain"/>
    <property type="match status" value="1"/>
</dbReference>
<evidence type="ECO:0000256" key="6">
    <source>
        <dbReference type="ARBA" id="ARBA00049348"/>
    </source>
</evidence>
<keyword evidence="2 8" id="KW-0489">Methyltransferase</keyword>
<protein>
    <submittedName>
        <fullName evidence="8">Cysteine methyltransferase</fullName>
    </submittedName>
</protein>
<dbReference type="Pfam" id="PF01035">
    <property type="entry name" value="DNA_binding_1"/>
    <property type="match status" value="1"/>
</dbReference>